<protein>
    <submittedName>
        <fullName evidence="2">Uncharacterized protein</fullName>
    </submittedName>
</protein>
<comment type="caution">
    <text evidence="2">The sequence shown here is derived from an EMBL/GenBank/DDBJ whole genome shotgun (WGS) entry which is preliminary data.</text>
</comment>
<reference evidence="2" key="1">
    <citation type="submission" date="2020-04" db="EMBL/GenBank/DDBJ databases">
        <title>Draft genome resource of the tomato pathogen Pseudocercospora fuligena.</title>
        <authorList>
            <person name="Zaccaron A."/>
        </authorList>
    </citation>
    <scope>NUCLEOTIDE SEQUENCE</scope>
    <source>
        <strain evidence="2">PF001</strain>
    </source>
</reference>
<proteinExistence type="predicted"/>
<evidence type="ECO:0000313" key="2">
    <source>
        <dbReference type="EMBL" id="KAF7185324.1"/>
    </source>
</evidence>
<accession>A0A8H6VEL2</accession>
<name>A0A8H6VEL2_9PEZI</name>
<organism evidence="2 3">
    <name type="scientific">Pseudocercospora fuligena</name>
    <dbReference type="NCBI Taxonomy" id="685502"/>
    <lineage>
        <taxon>Eukaryota</taxon>
        <taxon>Fungi</taxon>
        <taxon>Dikarya</taxon>
        <taxon>Ascomycota</taxon>
        <taxon>Pezizomycotina</taxon>
        <taxon>Dothideomycetes</taxon>
        <taxon>Dothideomycetidae</taxon>
        <taxon>Mycosphaerellales</taxon>
        <taxon>Mycosphaerellaceae</taxon>
        <taxon>Pseudocercospora</taxon>
    </lineage>
</organism>
<feature type="region of interest" description="Disordered" evidence="1">
    <location>
        <begin position="52"/>
        <end position="116"/>
    </location>
</feature>
<gene>
    <name evidence="2" type="ORF">HII31_13303</name>
</gene>
<dbReference type="AlphaFoldDB" id="A0A8H6VEL2"/>
<sequence length="289" mass="32204">MAQKDAVDAAIAALEDVRRHEENLNKKIKDLESKLHDLRVESETHIEKLQLELEDERKKRKAAEDELKSIPERRASRAVNVEEPSASLRNGNQSKIPSPRARQLPKNTKRLRPTVEDAVDDEPLLKRPKHKDAEYLLDPLQPVKTKAPANTKAPNATKASSDLNAAIKDIFGLRAGKAQHKHTDLIKVSTLSIAKITTIADTWKDIKDAAVDKGREPRFRSWMASNTANCAYSSVVIGKETKWNGAPYVACQLCRKAKQPCFKKSAVANRVVVLPGGGDSKKGQDFNYF</sequence>
<dbReference type="Proteomes" id="UP000660729">
    <property type="component" value="Unassembled WGS sequence"/>
</dbReference>
<feature type="compositionally biased region" description="Polar residues" evidence="1">
    <location>
        <begin position="87"/>
        <end position="96"/>
    </location>
</feature>
<evidence type="ECO:0000256" key="1">
    <source>
        <dbReference type="SAM" id="MobiDB-lite"/>
    </source>
</evidence>
<dbReference type="OrthoDB" id="10502420at2759"/>
<feature type="compositionally biased region" description="Basic and acidic residues" evidence="1">
    <location>
        <begin position="52"/>
        <end position="75"/>
    </location>
</feature>
<evidence type="ECO:0000313" key="3">
    <source>
        <dbReference type="Proteomes" id="UP000660729"/>
    </source>
</evidence>
<dbReference type="EMBL" id="JABCIY010000338">
    <property type="protein sequence ID" value="KAF7185324.1"/>
    <property type="molecule type" value="Genomic_DNA"/>
</dbReference>
<keyword evidence="3" id="KW-1185">Reference proteome</keyword>